<dbReference type="InterPro" id="IPR036505">
    <property type="entry name" value="Amidase/PGRP_sf"/>
</dbReference>
<feature type="chain" id="PRO_5046046680" description="N-acetylmuramoyl-L-alanine amidase" evidence="6">
    <location>
        <begin position="43"/>
        <end position="667"/>
    </location>
</feature>
<dbReference type="SUPFAM" id="SSF55846">
    <property type="entry name" value="N-acetylmuramoyl-L-alanine amidase-like"/>
    <property type="match status" value="1"/>
</dbReference>
<keyword evidence="4" id="KW-0961">Cell wall biogenesis/degradation</keyword>
<evidence type="ECO:0000256" key="3">
    <source>
        <dbReference type="ARBA" id="ARBA00022801"/>
    </source>
</evidence>
<accession>A0ABW2G0V9</accession>
<organism evidence="8 9">
    <name type="scientific">Kitasatospora paranensis</name>
    <dbReference type="NCBI Taxonomy" id="258053"/>
    <lineage>
        <taxon>Bacteria</taxon>
        <taxon>Bacillati</taxon>
        <taxon>Actinomycetota</taxon>
        <taxon>Actinomycetes</taxon>
        <taxon>Kitasatosporales</taxon>
        <taxon>Streptomycetaceae</taxon>
        <taxon>Kitasatospora</taxon>
    </lineage>
</organism>
<dbReference type="GO" id="GO:0008745">
    <property type="term" value="F:N-acetylmuramoyl-L-alanine amidase activity"/>
    <property type="evidence" value="ECO:0007669"/>
    <property type="project" value="UniProtKB-EC"/>
</dbReference>
<dbReference type="Proteomes" id="UP001596435">
    <property type="component" value="Unassembled WGS sequence"/>
</dbReference>
<feature type="domain" description="N-acetylmuramoyl-L-alanine amidase" evidence="7">
    <location>
        <begin position="286"/>
        <end position="426"/>
    </location>
</feature>
<protein>
    <recommendedName>
        <fullName evidence="2">N-acetylmuramoyl-L-alanine amidase</fullName>
        <ecNumber evidence="2">3.5.1.28</ecNumber>
    </recommendedName>
</protein>
<dbReference type="Pfam" id="PF01510">
    <property type="entry name" value="Amidase_2"/>
    <property type="match status" value="1"/>
</dbReference>
<evidence type="ECO:0000256" key="1">
    <source>
        <dbReference type="ARBA" id="ARBA00001561"/>
    </source>
</evidence>
<dbReference type="SMART" id="SM00644">
    <property type="entry name" value="Ami_2"/>
    <property type="match status" value="1"/>
</dbReference>
<evidence type="ECO:0000259" key="7">
    <source>
        <dbReference type="SMART" id="SM00644"/>
    </source>
</evidence>
<dbReference type="Gene3D" id="3.40.80.10">
    <property type="entry name" value="Peptidoglycan recognition protein-like"/>
    <property type="match status" value="1"/>
</dbReference>
<keyword evidence="3 8" id="KW-0378">Hydrolase</keyword>
<feature type="region of interest" description="Disordered" evidence="5">
    <location>
        <begin position="105"/>
        <end position="125"/>
    </location>
</feature>
<gene>
    <name evidence="8" type="ORF">ACFQMG_26680</name>
</gene>
<comment type="caution">
    <text evidence="8">The sequence shown here is derived from an EMBL/GenBank/DDBJ whole genome shotgun (WGS) entry which is preliminary data.</text>
</comment>
<dbReference type="PANTHER" id="PTHR30417">
    <property type="entry name" value="N-ACETYLMURAMOYL-L-ALANINE AMIDASE AMID"/>
    <property type="match status" value="1"/>
</dbReference>
<dbReference type="EMBL" id="JBHTAJ010000061">
    <property type="protein sequence ID" value="MFC7183139.1"/>
    <property type="molecule type" value="Genomic_DNA"/>
</dbReference>
<evidence type="ECO:0000256" key="6">
    <source>
        <dbReference type="SAM" id="SignalP"/>
    </source>
</evidence>
<dbReference type="InterPro" id="IPR051206">
    <property type="entry name" value="NAMLAA_amidase_2"/>
</dbReference>
<evidence type="ECO:0000313" key="9">
    <source>
        <dbReference type="Proteomes" id="UP001596435"/>
    </source>
</evidence>
<evidence type="ECO:0000256" key="4">
    <source>
        <dbReference type="ARBA" id="ARBA00023316"/>
    </source>
</evidence>
<comment type="catalytic activity">
    <reaction evidence="1">
        <text>Hydrolyzes the link between N-acetylmuramoyl residues and L-amino acid residues in certain cell-wall glycopeptides.</text>
        <dbReference type="EC" id="3.5.1.28"/>
    </reaction>
</comment>
<evidence type="ECO:0000256" key="2">
    <source>
        <dbReference type="ARBA" id="ARBA00011901"/>
    </source>
</evidence>
<keyword evidence="9" id="KW-1185">Reference proteome</keyword>
<reference evidence="9" key="1">
    <citation type="journal article" date="2019" name="Int. J. Syst. Evol. Microbiol.">
        <title>The Global Catalogue of Microorganisms (GCM) 10K type strain sequencing project: providing services to taxonomists for standard genome sequencing and annotation.</title>
        <authorList>
            <consortium name="The Broad Institute Genomics Platform"/>
            <consortium name="The Broad Institute Genome Sequencing Center for Infectious Disease"/>
            <person name="Wu L."/>
            <person name="Ma J."/>
        </authorList>
    </citation>
    <scope>NUCLEOTIDE SEQUENCE [LARGE SCALE GENOMIC DNA]</scope>
    <source>
        <strain evidence="9">CGMCC 1.12859</strain>
    </source>
</reference>
<dbReference type="CDD" id="cd06583">
    <property type="entry name" value="PGRP"/>
    <property type="match status" value="1"/>
</dbReference>
<feature type="signal peptide" evidence="6">
    <location>
        <begin position="1"/>
        <end position="42"/>
    </location>
</feature>
<sequence length="667" mass="71770">MPDVSARPGRTHRRRISAHARFALMTAVGLLPTLAVVPQAQAADQATGGARATGFAAAAAEYKVPLQVLLGVSYLESRWDTHNGAPSTDAGYGPMHLTDARGALNGLHQQSDGTGDPRGKDDTPLNIHMPPTPTPASQIPTRLQTVDEAARLTGATSQQLKSDPSTNIRGGAALLAAHQAALGEPASTDPAAWYGAVARYSGADDDATARQFADQVFEVIAEGEARLTDADGGPVTLPAARIAPRTDQLAKLHLRHAQSGADCPPSLGCEWIPAPYQQLSDAPGDYGNHDLSNRPFNQKIDYIVIHDTETLYEPTLSLVQDPTYVSWHYTVRSADGHIANHVNPKDAAWHAGNWYVNAKSIGIEHEGFLAQGGQWYTEAMYRNSAKLVRYLAGKYGIPLDRAHIVGHDNVPGSTPASIPGMHQDPGPYWDWGHYFDLLGHPFTGSGPAATAGLVTIAPDYETNAEPYYCGDTPADLCPVHGSASITLRTAPHDDAPLVTDIGIRPTPGTWSVYDHAARVSTGQQYVIADRDGDWTAIWYLGQKGWFRNPAAKPVTLTEYGLTVVTRPGRTSVPVYGRAYPEASAYPTGINPQAITPLPYTLQPGQRYSFGGAVHGEYYFSNTFDQANHTVVRGTNVYYQIQFGQRFMFVNADDVQLVPSWAPAPTGG</sequence>
<dbReference type="InterPro" id="IPR023346">
    <property type="entry name" value="Lysozyme-like_dom_sf"/>
</dbReference>
<keyword evidence="6" id="KW-0732">Signal</keyword>
<dbReference type="EC" id="3.5.1.28" evidence="2"/>
<dbReference type="Gene3D" id="1.10.530.10">
    <property type="match status" value="1"/>
</dbReference>
<evidence type="ECO:0000313" key="8">
    <source>
        <dbReference type="EMBL" id="MFC7183139.1"/>
    </source>
</evidence>
<proteinExistence type="predicted"/>
<dbReference type="PANTHER" id="PTHR30417:SF1">
    <property type="entry name" value="N-ACETYLMURAMOYL-L-ALANINE AMIDASE AMID"/>
    <property type="match status" value="1"/>
</dbReference>
<name>A0ABW2G0V9_9ACTN</name>
<dbReference type="SUPFAM" id="SSF53955">
    <property type="entry name" value="Lysozyme-like"/>
    <property type="match status" value="1"/>
</dbReference>
<dbReference type="InterPro" id="IPR002502">
    <property type="entry name" value="Amidase_domain"/>
</dbReference>
<dbReference type="RefSeq" id="WP_345703882.1">
    <property type="nucleotide sequence ID" value="NZ_BAABKV010000001.1"/>
</dbReference>
<evidence type="ECO:0000256" key="5">
    <source>
        <dbReference type="SAM" id="MobiDB-lite"/>
    </source>
</evidence>